<dbReference type="AlphaFoldDB" id="A0A378T3Z6"/>
<name>A0A378T3Z6_MORLA</name>
<dbReference type="InterPro" id="IPR012340">
    <property type="entry name" value="NA-bd_OB-fold"/>
</dbReference>
<protein>
    <recommendedName>
        <fullName evidence="2 3">Single-stranded DNA-binding protein</fullName>
        <shortName evidence="2">SSB</shortName>
    </recommendedName>
</protein>
<evidence type="ECO:0000313" key="6">
    <source>
        <dbReference type="Proteomes" id="UP000254437"/>
    </source>
</evidence>
<proteinExistence type="inferred from homology"/>
<dbReference type="GO" id="GO:0006260">
    <property type="term" value="P:DNA replication"/>
    <property type="evidence" value="ECO:0007669"/>
    <property type="project" value="InterPro"/>
</dbReference>
<feature type="region of interest" description="Disordered" evidence="4">
    <location>
        <begin position="105"/>
        <end position="190"/>
    </location>
</feature>
<dbReference type="HAMAP" id="MF_00984">
    <property type="entry name" value="SSB"/>
    <property type="match status" value="1"/>
</dbReference>
<dbReference type="InterPro" id="IPR011344">
    <property type="entry name" value="ssDNA-bd"/>
</dbReference>
<dbReference type="Gene3D" id="2.40.50.140">
    <property type="entry name" value="Nucleic acid-binding proteins"/>
    <property type="match status" value="1"/>
</dbReference>
<comment type="caution">
    <text evidence="2">Lacks conserved residue(s) required for the propagation of feature annotation.</text>
</comment>
<dbReference type="Proteomes" id="UP000254437">
    <property type="component" value="Unassembled WGS sequence"/>
</dbReference>
<dbReference type="SUPFAM" id="SSF50249">
    <property type="entry name" value="Nucleic acid-binding proteins"/>
    <property type="match status" value="1"/>
</dbReference>
<evidence type="ECO:0000256" key="3">
    <source>
        <dbReference type="RuleBase" id="RU000524"/>
    </source>
</evidence>
<dbReference type="PROSITE" id="PS50935">
    <property type="entry name" value="SSB"/>
    <property type="match status" value="1"/>
</dbReference>
<evidence type="ECO:0000256" key="2">
    <source>
        <dbReference type="HAMAP-Rule" id="MF_00984"/>
    </source>
</evidence>
<feature type="compositionally biased region" description="Low complexity" evidence="4">
    <location>
        <begin position="109"/>
        <end position="146"/>
    </location>
</feature>
<reference evidence="5 6" key="1">
    <citation type="submission" date="2018-06" db="EMBL/GenBank/DDBJ databases">
        <authorList>
            <consortium name="Pathogen Informatics"/>
            <person name="Doyle S."/>
        </authorList>
    </citation>
    <scope>NUCLEOTIDE SEQUENCE [LARGE SCALE GENOMIC DNA]</scope>
    <source>
        <strain evidence="5 6">NCTC10359</strain>
    </source>
</reference>
<comment type="subunit">
    <text evidence="2">Homotetramer.</text>
</comment>
<dbReference type="GO" id="GO:0009295">
    <property type="term" value="C:nucleoid"/>
    <property type="evidence" value="ECO:0007669"/>
    <property type="project" value="TreeGrafter"/>
</dbReference>
<dbReference type="EMBL" id="UGQU01000001">
    <property type="protein sequence ID" value="STZ55541.1"/>
    <property type="molecule type" value="Genomic_DNA"/>
</dbReference>
<accession>A0A378T3Z6</accession>
<dbReference type="PANTHER" id="PTHR10302:SF27">
    <property type="entry name" value="SINGLE-STRANDED DNA-BINDING PROTEIN"/>
    <property type="match status" value="1"/>
</dbReference>
<dbReference type="NCBIfam" id="TIGR00621">
    <property type="entry name" value="ssb"/>
    <property type="match status" value="1"/>
</dbReference>
<dbReference type="RefSeq" id="WP_115004613.1">
    <property type="nucleotide sequence ID" value="NZ_UGQU01000001.1"/>
</dbReference>
<dbReference type="CDD" id="cd04496">
    <property type="entry name" value="SSB_OBF"/>
    <property type="match status" value="1"/>
</dbReference>
<dbReference type="GO" id="GO:0003697">
    <property type="term" value="F:single-stranded DNA binding"/>
    <property type="evidence" value="ECO:0007669"/>
    <property type="project" value="UniProtKB-UniRule"/>
</dbReference>
<dbReference type="Pfam" id="PF00436">
    <property type="entry name" value="SSB"/>
    <property type="match status" value="1"/>
</dbReference>
<keyword evidence="1 2" id="KW-0238">DNA-binding</keyword>
<organism evidence="5 6">
    <name type="scientific">Moraxella lacunata</name>
    <dbReference type="NCBI Taxonomy" id="477"/>
    <lineage>
        <taxon>Bacteria</taxon>
        <taxon>Pseudomonadati</taxon>
        <taxon>Pseudomonadota</taxon>
        <taxon>Gammaproteobacteria</taxon>
        <taxon>Moraxellales</taxon>
        <taxon>Moraxellaceae</taxon>
        <taxon>Moraxella</taxon>
    </lineage>
</organism>
<gene>
    <name evidence="5" type="primary">ssb_1</name>
    <name evidence="5" type="ORF">NCTC10359_00133</name>
</gene>
<dbReference type="InterPro" id="IPR000424">
    <property type="entry name" value="Primosome_PriB/ssb"/>
</dbReference>
<evidence type="ECO:0000256" key="4">
    <source>
        <dbReference type="SAM" id="MobiDB-lite"/>
    </source>
</evidence>
<evidence type="ECO:0000256" key="1">
    <source>
        <dbReference type="ARBA" id="ARBA00023125"/>
    </source>
</evidence>
<sequence>MSSVNKVILVGRLGQDPEVRQFQNGGQVANLSIATSERWTDKQTGEQKEQTEWHRISLFNRLGEIAAQYLRKGSLVYIEGSLHTRKYTDQQGIERYTTEIKAQSMQMLPSGQGQPQQQSQQHAPQAPQGYPQGQGGQYPPHYQTGQAPSFPPTQNGFTGGIPNEFQPPHYQTGQPPAFPPQNGGQNMGKW</sequence>
<dbReference type="PANTHER" id="PTHR10302">
    <property type="entry name" value="SINGLE-STRANDED DNA-BINDING PROTEIN"/>
    <property type="match status" value="1"/>
</dbReference>
<evidence type="ECO:0000313" key="5">
    <source>
        <dbReference type="EMBL" id="STZ55541.1"/>
    </source>
</evidence>